<dbReference type="EMBL" id="FOWW01000003">
    <property type="protein sequence ID" value="SFP69036.1"/>
    <property type="molecule type" value="Genomic_DNA"/>
</dbReference>
<proteinExistence type="predicted"/>
<keyword evidence="3" id="KW-1185">Reference proteome</keyword>
<dbReference type="AlphaFoldDB" id="A0A1I5SFB8"/>
<evidence type="ECO:0000256" key="1">
    <source>
        <dbReference type="SAM" id="Phobius"/>
    </source>
</evidence>
<keyword evidence="1" id="KW-0812">Transmembrane</keyword>
<protein>
    <recommendedName>
        <fullName evidence="4">DUF4386 family protein</fullName>
    </recommendedName>
</protein>
<keyword evidence="1" id="KW-1133">Transmembrane helix</keyword>
<dbReference type="RefSeq" id="WP_092529799.1">
    <property type="nucleotide sequence ID" value="NZ_FOWW01000003.1"/>
</dbReference>
<evidence type="ECO:0000313" key="2">
    <source>
        <dbReference type="EMBL" id="SFP69036.1"/>
    </source>
</evidence>
<feature type="transmembrane region" description="Helical" evidence="1">
    <location>
        <begin position="20"/>
        <end position="39"/>
    </location>
</feature>
<evidence type="ECO:0000313" key="3">
    <source>
        <dbReference type="Proteomes" id="UP000198727"/>
    </source>
</evidence>
<feature type="transmembrane region" description="Helical" evidence="1">
    <location>
        <begin position="144"/>
        <end position="168"/>
    </location>
</feature>
<feature type="transmembrane region" description="Helical" evidence="1">
    <location>
        <begin position="204"/>
        <end position="223"/>
    </location>
</feature>
<reference evidence="3" key="1">
    <citation type="submission" date="2016-10" db="EMBL/GenBank/DDBJ databases">
        <authorList>
            <person name="Varghese N."/>
            <person name="Submissions S."/>
        </authorList>
    </citation>
    <scope>NUCLEOTIDE SEQUENCE [LARGE SCALE GENOMIC DNA]</scope>
    <source>
        <strain evidence="3">CGMCC 4.5579</strain>
    </source>
</reference>
<dbReference type="Proteomes" id="UP000198727">
    <property type="component" value="Unassembled WGS sequence"/>
</dbReference>
<feature type="transmembrane region" description="Helical" evidence="1">
    <location>
        <begin position="69"/>
        <end position="90"/>
    </location>
</feature>
<feature type="transmembrane region" description="Helical" evidence="1">
    <location>
        <begin position="180"/>
        <end position="198"/>
    </location>
</feature>
<sequence>MTSTATRTTTAAPTTRPKLLWGAVALVAGTVLYAAMSFLHGDPPITEPDEILDYVADRPLWRAEHMVNILAVFLWLGAFTALTGATAGTAAHRVARYAQATLTATAGVYTVYFGIHAFGTTAMADRWVEASGAAREAMLTETQAVLDVLASVAFPAQGLLGLSILLYGVSIALSTDLPRWLGWIGAVAGAGWLAGAVLMTFSVIVPFTTVAWVWMIALAVVMVKGKRE</sequence>
<feature type="transmembrane region" description="Helical" evidence="1">
    <location>
        <begin position="102"/>
        <end position="124"/>
    </location>
</feature>
<name>A0A1I5SFB8_9PSEU</name>
<accession>A0A1I5SFB8</accession>
<keyword evidence="1" id="KW-0472">Membrane</keyword>
<evidence type="ECO:0008006" key="4">
    <source>
        <dbReference type="Google" id="ProtNLM"/>
    </source>
</evidence>
<organism evidence="2 3">
    <name type="scientific">Amycolatopsis arida</name>
    <dbReference type="NCBI Taxonomy" id="587909"/>
    <lineage>
        <taxon>Bacteria</taxon>
        <taxon>Bacillati</taxon>
        <taxon>Actinomycetota</taxon>
        <taxon>Actinomycetes</taxon>
        <taxon>Pseudonocardiales</taxon>
        <taxon>Pseudonocardiaceae</taxon>
        <taxon>Amycolatopsis</taxon>
    </lineage>
</organism>
<gene>
    <name evidence="2" type="ORF">SAMN05421810_103111</name>
</gene>